<evidence type="ECO:0000313" key="2">
    <source>
        <dbReference type="Proteomes" id="UP001283361"/>
    </source>
</evidence>
<gene>
    <name evidence="1" type="ORF">RRG08_052393</name>
</gene>
<proteinExistence type="predicted"/>
<dbReference type="Proteomes" id="UP001283361">
    <property type="component" value="Unassembled WGS sequence"/>
</dbReference>
<sequence>MFFYNGHHSHGGNSQCVDKARTHNTPRIKVLSSLQCHAMPGLWTLAKHYWLSWSEMVRPDKVEEVFPYSKQSPISRRATTWKIGRIIKAQITITNSRARRIDYLPVPSKSASVTELIPSDSLLNTLSLSPKNRFKRFDRKPTESEK</sequence>
<comment type="caution">
    <text evidence="1">The sequence shown here is derived from an EMBL/GenBank/DDBJ whole genome shotgun (WGS) entry which is preliminary data.</text>
</comment>
<dbReference type="EMBL" id="JAWDGP010000740">
    <property type="protein sequence ID" value="KAK3797792.1"/>
    <property type="molecule type" value="Genomic_DNA"/>
</dbReference>
<dbReference type="AlphaFoldDB" id="A0AAE1E8F0"/>
<organism evidence="1 2">
    <name type="scientific">Elysia crispata</name>
    <name type="common">lettuce slug</name>
    <dbReference type="NCBI Taxonomy" id="231223"/>
    <lineage>
        <taxon>Eukaryota</taxon>
        <taxon>Metazoa</taxon>
        <taxon>Spiralia</taxon>
        <taxon>Lophotrochozoa</taxon>
        <taxon>Mollusca</taxon>
        <taxon>Gastropoda</taxon>
        <taxon>Heterobranchia</taxon>
        <taxon>Euthyneura</taxon>
        <taxon>Panpulmonata</taxon>
        <taxon>Sacoglossa</taxon>
        <taxon>Placobranchoidea</taxon>
        <taxon>Plakobranchidae</taxon>
        <taxon>Elysia</taxon>
    </lineage>
</organism>
<protein>
    <submittedName>
        <fullName evidence="1">Uncharacterized protein</fullName>
    </submittedName>
</protein>
<name>A0AAE1E8F0_9GAST</name>
<accession>A0AAE1E8F0</accession>
<reference evidence="1" key="1">
    <citation type="journal article" date="2023" name="G3 (Bethesda)">
        <title>A reference genome for the long-term kleptoplast-retaining sea slug Elysia crispata morphotype clarki.</title>
        <authorList>
            <person name="Eastman K.E."/>
            <person name="Pendleton A.L."/>
            <person name="Shaikh M.A."/>
            <person name="Suttiyut T."/>
            <person name="Ogas R."/>
            <person name="Tomko P."/>
            <person name="Gavelis G."/>
            <person name="Widhalm J.R."/>
            <person name="Wisecaver J.H."/>
        </authorList>
    </citation>
    <scope>NUCLEOTIDE SEQUENCE</scope>
    <source>
        <strain evidence="1">ECLA1</strain>
    </source>
</reference>
<keyword evidence="2" id="KW-1185">Reference proteome</keyword>
<evidence type="ECO:0000313" key="1">
    <source>
        <dbReference type="EMBL" id="KAK3797792.1"/>
    </source>
</evidence>